<dbReference type="AlphaFoldDB" id="A0A453II82"/>
<sequence>ASLPWHLRTSGRLSSTMALLPRRFLFGVCAVALAIGLANAVHGEAAPVVVGLARCSDCTRKNMNAEAAFKGLQVAVKCKNGKGEYESKSVGPVDKSGAFSVPLDASSGTAAS</sequence>
<organism evidence="1 2">
    <name type="scientific">Aegilops tauschii subsp. strangulata</name>
    <name type="common">Goatgrass</name>
    <dbReference type="NCBI Taxonomy" id="200361"/>
    <lineage>
        <taxon>Eukaryota</taxon>
        <taxon>Viridiplantae</taxon>
        <taxon>Streptophyta</taxon>
        <taxon>Embryophyta</taxon>
        <taxon>Tracheophyta</taxon>
        <taxon>Spermatophyta</taxon>
        <taxon>Magnoliopsida</taxon>
        <taxon>Liliopsida</taxon>
        <taxon>Poales</taxon>
        <taxon>Poaceae</taxon>
        <taxon>BOP clade</taxon>
        <taxon>Pooideae</taxon>
        <taxon>Triticodae</taxon>
        <taxon>Triticeae</taxon>
        <taxon>Triticinae</taxon>
        <taxon>Aegilops</taxon>
    </lineage>
</organism>
<evidence type="ECO:0000313" key="1">
    <source>
        <dbReference type="EnsemblPlants" id="AET4Gv20571400.1"/>
    </source>
</evidence>
<reference evidence="2" key="2">
    <citation type="journal article" date="2017" name="Nat. Plants">
        <title>The Aegilops tauschii genome reveals multiple impacts of transposons.</title>
        <authorList>
            <person name="Zhao G."/>
            <person name="Zou C."/>
            <person name="Li K."/>
            <person name="Wang K."/>
            <person name="Li T."/>
            <person name="Gao L."/>
            <person name="Zhang X."/>
            <person name="Wang H."/>
            <person name="Yang Z."/>
            <person name="Liu X."/>
            <person name="Jiang W."/>
            <person name="Mao L."/>
            <person name="Kong X."/>
            <person name="Jiao Y."/>
            <person name="Jia J."/>
        </authorList>
    </citation>
    <scope>NUCLEOTIDE SEQUENCE [LARGE SCALE GENOMIC DNA]</scope>
    <source>
        <strain evidence="2">cv. AL8/78</strain>
    </source>
</reference>
<proteinExistence type="predicted"/>
<dbReference type="Pfam" id="PF01190">
    <property type="entry name" value="Pollen_Ole_e_1"/>
    <property type="match status" value="1"/>
</dbReference>
<reference evidence="1" key="5">
    <citation type="journal article" date="2021" name="G3 (Bethesda)">
        <title>Aegilops tauschii genome assembly Aet v5.0 features greater sequence contiguity and improved annotation.</title>
        <authorList>
            <person name="Wang L."/>
            <person name="Zhu T."/>
            <person name="Rodriguez J.C."/>
            <person name="Deal K.R."/>
            <person name="Dubcovsky J."/>
            <person name="McGuire P.E."/>
            <person name="Lux T."/>
            <person name="Spannagl M."/>
            <person name="Mayer K.F.X."/>
            <person name="Baldrich P."/>
            <person name="Meyers B.C."/>
            <person name="Huo N."/>
            <person name="Gu Y.Q."/>
            <person name="Zhou H."/>
            <person name="Devos K.M."/>
            <person name="Bennetzen J.L."/>
            <person name="Unver T."/>
            <person name="Budak H."/>
            <person name="Gulick P.J."/>
            <person name="Galiba G."/>
            <person name="Kalapos B."/>
            <person name="Nelson D.R."/>
            <person name="Li P."/>
            <person name="You F.M."/>
            <person name="Luo M.C."/>
            <person name="Dvorak J."/>
        </authorList>
    </citation>
    <scope>NUCLEOTIDE SEQUENCE [LARGE SCALE GENOMIC DNA]</scope>
    <source>
        <strain evidence="1">cv. AL8/78</strain>
    </source>
</reference>
<reference evidence="1" key="4">
    <citation type="submission" date="2019-03" db="UniProtKB">
        <authorList>
            <consortium name="EnsemblPlants"/>
        </authorList>
    </citation>
    <scope>IDENTIFICATION</scope>
</reference>
<dbReference type="Gramene" id="AET4Gv20571400.1">
    <property type="protein sequence ID" value="AET4Gv20571400.1"/>
    <property type="gene ID" value="AET4Gv20571400"/>
</dbReference>
<keyword evidence="2" id="KW-1185">Reference proteome</keyword>
<dbReference type="Proteomes" id="UP000015105">
    <property type="component" value="Chromosome 4D"/>
</dbReference>
<reference evidence="1" key="3">
    <citation type="journal article" date="2017" name="Nature">
        <title>Genome sequence of the progenitor of the wheat D genome Aegilops tauschii.</title>
        <authorList>
            <person name="Luo M.C."/>
            <person name="Gu Y.Q."/>
            <person name="Puiu D."/>
            <person name="Wang H."/>
            <person name="Twardziok S.O."/>
            <person name="Deal K.R."/>
            <person name="Huo N."/>
            <person name="Zhu T."/>
            <person name="Wang L."/>
            <person name="Wang Y."/>
            <person name="McGuire P.E."/>
            <person name="Liu S."/>
            <person name="Long H."/>
            <person name="Ramasamy R.K."/>
            <person name="Rodriguez J.C."/>
            <person name="Van S.L."/>
            <person name="Yuan L."/>
            <person name="Wang Z."/>
            <person name="Xia Z."/>
            <person name="Xiao L."/>
            <person name="Anderson O.D."/>
            <person name="Ouyang S."/>
            <person name="Liang Y."/>
            <person name="Zimin A.V."/>
            <person name="Pertea G."/>
            <person name="Qi P."/>
            <person name="Bennetzen J.L."/>
            <person name="Dai X."/>
            <person name="Dawson M.W."/>
            <person name="Muller H.G."/>
            <person name="Kugler K."/>
            <person name="Rivarola-Duarte L."/>
            <person name="Spannagl M."/>
            <person name="Mayer K.F.X."/>
            <person name="Lu F.H."/>
            <person name="Bevan M.W."/>
            <person name="Leroy P."/>
            <person name="Li P."/>
            <person name="You F.M."/>
            <person name="Sun Q."/>
            <person name="Liu Z."/>
            <person name="Lyons E."/>
            <person name="Wicker T."/>
            <person name="Salzberg S.L."/>
            <person name="Devos K.M."/>
            <person name="Dvorak J."/>
        </authorList>
    </citation>
    <scope>NUCLEOTIDE SEQUENCE [LARGE SCALE GENOMIC DNA]</scope>
    <source>
        <strain evidence="1">cv. AL8/78</strain>
    </source>
</reference>
<dbReference type="STRING" id="200361.A0A453II82"/>
<evidence type="ECO:0000313" key="2">
    <source>
        <dbReference type="Proteomes" id="UP000015105"/>
    </source>
</evidence>
<accession>A0A453II82</accession>
<dbReference type="EnsemblPlants" id="AET4Gv20571400.1">
    <property type="protein sequence ID" value="AET4Gv20571400.1"/>
    <property type="gene ID" value="AET4Gv20571400"/>
</dbReference>
<dbReference type="PANTHER" id="PTHR33935:SF2">
    <property type="entry name" value="OS03G0245200 PROTEIN"/>
    <property type="match status" value="1"/>
</dbReference>
<reference evidence="2" key="1">
    <citation type="journal article" date="2014" name="Science">
        <title>Ancient hybridizations among the ancestral genomes of bread wheat.</title>
        <authorList>
            <consortium name="International Wheat Genome Sequencing Consortium,"/>
            <person name="Marcussen T."/>
            <person name="Sandve S.R."/>
            <person name="Heier L."/>
            <person name="Spannagl M."/>
            <person name="Pfeifer M."/>
            <person name="Jakobsen K.S."/>
            <person name="Wulff B.B."/>
            <person name="Steuernagel B."/>
            <person name="Mayer K.F."/>
            <person name="Olsen O.A."/>
        </authorList>
    </citation>
    <scope>NUCLEOTIDE SEQUENCE [LARGE SCALE GENOMIC DNA]</scope>
    <source>
        <strain evidence="2">cv. AL8/78</strain>
    </source>
</reference>
<dbReference type="PANTHER" id="PTHR33935">
    <property type="entry name" value="OS10G0148100 PROTEIN"/>
    <property type="match status" value="1"/>
</dbReference>
<name>A0A453II82_AEGTS</name>
<protein>
    <submittedName>
        <fullName evidence="1">Uncharacterized protein</fullName>
    </submittedName>
</protein>